<evidence type="ECO:0000256" key="1">
    <source>
        <dbReference type="ARBA" id="ARBA00000012"/>
    </source>
</evidence>
<dbReference type="CDD" id="cd00739">
    <property type="entry name" value="DHPS"/>
    <property type="match status" value="1"/>
</dbReference>
<dbReference type="KEGG" id="atq:GH723_16090"/>
<dbReference type="Gene3D" id="3.20.20.20">
    <property type="entry name" value="Dihydropteroate synthase-like"/>
    <property type="match status" value="1"/>
</dbReference>
<evidence type="ECO:0000256" key="5">
    <source>
        <dbReference type="ARBA" id="ARBA00012458"/>
    </source>
</evidence>
<evidence type="ECO:0000256" key="10">
    <source>
        <dbReference type="RuleBase" id="RU361205"/>
    </source>
</evidence>
<name>A0A5Q2RPJ2_9ACTN</name>
<gene>
    <name evidence="12" type="primary">folP</name>
    <name evidence="12" type="ORF">GH723_16090</name>
</gene>
<organism evidence="12 13">
    <name type="scientific">Actinomarinicola tropica</name>
    <dbReference type="NCBI Taxonomy" id="2789776"/>
    <lineage>
        <taxon>Bacteria</taxon>
        <taxon>Bacillati</taxon>
        <taxon>Actinomycetota</taxon>
        <taxon>Acidimicrobiia</taxon>
        <taxon>Acidimicrobiales</taxon>
        <taxon>Iamiaceae</taxon>
        <taxon>Actinomarinicola</taxon>
    </lineage>
</organism>
<dbReference type="InterPro" id="IPR011005">
    <property type="entry name" value="Dihydropteroate_synth-like_sf"/>
</dbReference>
<dbReference type="NCBIfam" id="TIGR01496">
    <property type="entry name" value="DHPS"/>
    <property type="match status" value="1"/>
</dbReference>
<comment type="catalytic activity">
    <reaction evidence="1">
        <text>(7,8-dihydropterin-6-yl)methyl diphosphate + 4-aminobenzoate = 7,8-dihydropteroate + diphosphate</text>
        <dbReference type="Rhea" id="RHEA:19949"/>
        <dbReference type="ChEBI" id="CHEBI:17836"/>
        <dbReference type="ChEBI" id="CHEBI:17839"/>
        <dbReference type="ChEBI" id="CHEBI:33019"/>
        <dbReference type="ChEBI" id="CHEBI:72950"/>
        <dbReference type="EC" id="2.5.1.15"/>
    </reaction>
</comment>
<keyword evidence="13" id="KW-1185">Reference proteome</keyword>
<dbReference type="PROSITE" id="PS50972">
    <property type="entry name" value="PTERIN_BINDING"/>
    <property type="match status" value="1"/>
</dbReference>
<dbReference type="RefSeq" id="WP_153760605.1">
    <property type="nucleotide sequence ID" value="NZ_CP045851.1"/>
</dbReference>
<comment type="pathway">
    <text evidence="3 10">Cofactor biosynthesis; tetrahydrofolate biosynthesis; 7,8-dihydrofolate from 2-amino-4-hydroxy-6-hydroxymethyl-7,8-dihydropteridine diphosphate and 4-aminobenzoate: step 1/2.</text>
</comment>
<dbReference type="UniPathway" id="UPA00077">
    <property type="reaction ID" value="UER00156"/>
</dbReference>
<keyword evidence="7 10" id="KW-0479">Metal-binding</keyword>
<comment type="cofactor">
    <cofactor evidence="2 10">
        <name>Mg(2+)</name>
        <dbReference type="ChEBI" id="CHEBI:18420"/>
    </cofactor>
</comment>
<dbReference type="GO" id="GO:0046872">
    <property type="term" value="F:metal ion binding"/>
    <property type="evidence" value="ECO:0007669"/>
    <property type="project" value="UniProtKB-KW"/>
</dbReference>
<dbReference type="Pfam" id="PF00809">
    <property type="entry name" value="Pterin_bind"/>
    <property type="match status" value="1"/>
</dbReference>
<comment type="similarity">
    <text evidence="4 10">Belongs to the DHPS family.</text>
</comment>
<keyword evidence="9 10" id="KW-0289">Folate biosynthesis</keyword>
<dbReference type="GO" id="GO:0005829">
    <property type="term" value="C:cytosol"/>
    <property type="evidence" value="ECO:0007669"/>
    <property type="project" value="TreeGrafter"/>
</dbReference>
<evidence type="ECO:0000256" key="9">
    <source>
        <dbReference type="ARBA" id="ARBA00022909"/>
    </source>
</evidence>
<dbReference type="AlphaFoldDB" id="A0A5Q2RPJ2"/>
<dbReference type="InterPro" id="IPR045031">
    <property type="entry name" value="DHP_synth-like"/>
</dbReference>
<dbReference type="EC" id="2.5.1.15" evidence="5 10"/>
<sequence>MSDRPLVMGIVNVTPDSFSDGGRFLDQQAAIEHGLQLVAEGADLVDVGGESTRPGADPVDEATELERSIPVVAALAPHVRVSIDTVKPAVARAAVDAGATLVNDVGGGLLDVAAELGVGWVAMHSRGTPATMQTLTDYDDVLGEVTDHLVAAADRARAAGVPEVWIDPGIGFAKTREQNLTLLAGLDRLVATGHPVLVGTSRKAFLGHLTGESDRRGRAHGAAACRPGVALDARPVAASGPAPVEDRVDASVATVAWAVAKGARMVRVHDVRASVHAVTVVAG</sequence>
<reference evidence="12 13" key="1">
    <citation type="submission" date="2019-11" db="EMBL/GenBank/DDBJ databases">
        <authorList>
            <person name="He Y."/>
        </authorList>
    </citation>
    <scope>NUCLEOTIDE SEQUENCE [LARGE SCALE GENOMIC DNA]</scope>
    <source>
        <strain evidence="12 13">SCSIO 58843</strain>
    </source>
</reference>
<evidence type="ECO:0000256" key="6">
    <source>
        <dbReference type="ARBA" id="ARBA00022679"/>
    </source>
</evidence>
<protein>
    <recommendedName>
        <fullName evidence="5 10">Dihydropteroate synthase</fullName>
        <shortName evidence="10">DHPS</shortName>
        <ecNumber evidence="5 10">2.5.1.15</ecNumber>
    </recommendedName>
    <alternativeName>
        <fullName evidence="10">Dihydropteroate pyrophosphorylase</fullName>
    </alternativeName>
</protein>
<dbReference type="GO" id="GO:0046656">
    <property type="term" value="P:folic acid biosynthetic process"/>
    <property type="evidence" value="ECO:0007669"/>
    <property type="project" value="UniProtKB-KW"/>
</dbReference>
<dbReference type="InterPro" id="IPR000489">
    <property type="entry name" value="Pterin-binding_dom"/>
</dbReference>
<keyword evidence="6 10" id="KW-0808">Transferase</keyword>
<evidence type="ECO:0000256" key="3">
    <source>
        <dbReference type="ARBA" id="ARBA00004763"/>
    </source>
</evidence>
<dbReference type="SUPFAM" id="SSF51717">
    <property type="entry name" value="Dihydropteroate synthetase-like"/>
    <property type="match status" value="1"/>
</dbReference>
<feature type="domain" description="Pterin-binding" evidence="11">
    <location>
        <begin position="5"/>
        <end position="279"/>
    </location>
</feature>
<dbReference type="GO" id="GO:0004156">
    <property type="term" value="F:dihydropteroate synthase activity"/>
    <property type="evidence" value="ECO:0007669"/>
    <property type="project" value="UniProtKB-EC"/>
</dbReference>
<proteinExistence type="inferred from homology"/>
<dbReference type="PROSITE" id="PS00793">
    <property type="entry name" value="DHPS_2"/>
    <property type="match status" value="1"/>
</dbReference>
<dbReference type="PANTHER" id="PTHR20941:SF1">
    <property type="entry name" value="FOLIC ACID SYNTHESIS PROTEIN FOL1"/>
    <property type="match status" value="1"/>
</dbReference>
<dbReference type="Proteomes" id="UP000334019">
    <property type="component" value="Chromosome"/>
</dbReference>
<evidence type="ECO:0000256" key="8">
    <source>
        <dbReference type="ARBA" id="ARBA00022842"/>
    </source>
</evidence>
<accession>A0A5Q2RPJ2</accession>
<keyword evidence="8 10" id="KW-0460">Magnesium</keyword>
<evidence type="ECO:0000259" key="11">
    <source>
        <dbReference type="PROSITE" id="PS50972"/>
    </source>
</evidence>
<dbReference type="PROSITE" id="PS00792">
    <property type="entry name" value="DHPS_1"/>
    <property type="match status" value="1"/>
</dbReference>
<dbReference type="InterPro" id="IPR006390">
    <property type="entry name" value="DHP_synth_dom"/>
</dbReference>
<evidence type="ECO:0000256" key="7">
    <source>
        <dbReference type="ARBA" id="ARBA00022723"/>
    </source>
</evidence>
<dbReference type="EMBL" id="CP045851">
    <property type="protein sequence ID" value="QGG96501.1"/>
    <property type="molecule type" value="Genomic_DNA"/>
</dbReference>
<dbReference type="GO" id="GO:0046654">
    <property type="term" value="P:tetrahydrofolate biosynthetic process"/>
    <property type="evidence" value="ECO:0007669"/>
    <property type="project" value="UniProtKB-UniPathway"/>
</dbReference>
<dbReference type="PANTHER" id="PTHR20941">
    <property type="entry name" value="FOLATE SYNTHESIS PROTEINS"/>
    <property type="match status" value="1"/>
</dbReference>
<evidence type="ECO:0000256" key="4">
    <source>
        <dbReference type="ARBA" id="ARBA00009503"/>
    </source>
</evidence>
<comment type="function">
    <text evidence="10">Catalyzes the condensation of para-aminobenzoate (pABA) with 6-hydroxymethyl-7,8-dihydropterin diphosphate (DHPt-PP) to form 7,8-dihydropteroate (H2Pte), the immediate precursor of folate derivatives.</text>
</comment>
<evidence type="ECO:0000313" key="12">
    <source>
        <dbReference type="EMBL" id="QGG96501.1"/>
    </source>
</evidence>
<evidence type="ECO:0000313" key="13">
    <source>
        <dbReference type="Proteomes" id="UP000334019"/>
    </source>
</evidence>
<evidence type="ECO:0000256" key="2">
    <source>
        <dbReference type="ARBA" id="ARBA00001946"/>
    </source>
</evidence>